<feature type="transmembrane region" description="Helical" evidence="6">
    <location>
        <begin position="281"/>
        <end position="311"/>
    </location>
</feature>
<evidence type="ECO:0000256" key="5">
    <source>
        <dbReference type="ARBA" id="ARBA00023136"/>
    </source>
</evidence>
<feature type="transmembrane region" description="Helical" evidence="6">
    <location>
        <begin position="323"/>
        <end position="345"/>
    </location>
</feature>
<dbReference type="GO" id="GO:0005886">
    <property type="term" value="C:plasma membrane"/>
    <property type="evidence" value="ECO:0007669"/>
    <property type="project" value="UniProtKB-SubCell"/>
</dbReference>
<feature type="transmembrane region" description="Helical" evidence="6">
    <location>
        <begin position="84"/>
        <end position="106"/>
    </location>
</feature>
<comment type="subcellular location">
    <subcellularLocation>
        <location evidence="1">Cell membrane</location>
        <topology evidence="1">Multi-pass membrane protein</topology>
    </subcellularLocation>
</comment>
<evidence type="ECO:0000256" key="4">
    <source>
        <dbReference type="ARBA" id="ARBA00022989"/>
    </source>
</evidence>
<dbReference type="InterPro" id="IPR002797">
    <property type="entry name" value="Polysacc_synth"/>
</dbReference>
<organism evidence="7 8">
    <name type="scientific">Wujia chipingensis</name>
    <dbReference type="NCBI Taxonomy" id="2763670"/>
    <lineage>
        <taxon>Bacteria</taxon>
        <taxon>Bacillati</taxon>
        <taxon>Bacillota</taxon>
        <taxon>Clostridia</taxon>
        <taxon>Lachnospirales</taxon>
        <taxon>Lachnospiraceae</taxon>
        <taxon>Wujia</taxon>
    </lineage>
</organism>
<dbReference type="PIRSF" id="PIRSF038958">
    <property type="entry name" value="PG_synth_SpoVB"/>
    <property type="match status" value="1"/>
</dbReference>
<dbReference type="PANTHER" id="PTHR30250:SF21">
    <property type="entry name" value="LIPID II FLIPPASE MURJ"/>
    <property type="match status" value="1"/>
</dbReference>
<evidence type="ECO:0000313" key="7">
    <source>
        <dbReference type="EMBL" id="QNL98542.1"/>
    </source>
</evidence>
<feature type="transmembrane region" description="Helical" evidence="6">
    <location>
        <begin position="248"/>
        <end position="269"/>
    </location>
</feature>
<evidence type="ECO:0000256" key="1">
    <source>
        <dbReference type="ARBA" id="ARBA00004651"/>
    </source>
</evidence>
<keyword evidence="3 6" id="KW-0812">Transmembrane</keyword>
<protein>
    <submittedName>
        <fullName evidence="7">Oligosaccharide flippase family protein</fullName>
    </submittedName>
</protein>
<proteinExistence type="predicted"/>
<dbReference type="AlphaFoldDB" id="A0A7G9FJ11"/>
<sequence>MSKRTIIKGTLILTITGILTKCLGFYNRIFLTRLIGVKELGTYQLIFPLYILGISFCCQGIATTITKHVSYLLGKKKYSDTRRALCFGGFLSFVLSLLVSACFFFGCDFIAMHILKNTDCRILLRILSPAVPFVAIKACINAFFIGHEKPVFSGSCQLIEQIIRIGSVYLLAISYMQDHVDAKTAVLGVVIGEMGATFYAVSCYILFRRKQNQANRLPDKDMCISVKKKSSLMIPMLKDIIPITSNNLIFTLFSSFEAIILPTFLFQYYNNADTSMEMYGIITGIVIPFLLFPATITNSLSTMLLPSISYACAKRDTEAIKKALVSSALFCIMLGSFACVLYILFGKTICTFAFESAEAGTLLQLMGFLCPFIYLSTTLSSVMNGIGYATQNLIYNILGISVRILCIIFFVPHFGIHAYICGMFGGYLLHNALTITKLASLNS</sequence>
<accession>A0A7G9FJ11</accession>
<keyword evidence="2" id="KW-1003">Cell membrane</keyword>
<dbReference type="EMBL" id="CP060632">
    <property type="protein sequence ID" value="QNL98542.1"/>
    <property type="molecule type" value="Genomic_DNA"/>
</dbReference>
<dbReference type="PANTHER" id="PTHR30250">
    <property type="entry name" value="PST FAMILY PREDICTED COLANIC ACID TRANSPORTER"/>
    <property type="match status" value="1"/>
</dbReference>
<feature type="transmembrane region" description="Helical" evidence="6">
    <location>
        <begin position="393"/>
        <end position="410"/>
    </location>
</feature>
<dbReference type="Proteomes" id="UP000515819">
    <property type="component" value="Chromosome"/>
</dbReference>
<feature type="transmembrane region" description="Helical" evidence="6">
    <location>
        <begin position="182"/>
        <end position="207"/>
    </location>
</feature>
<reference evidence="7 8" key="1">
    <citation type="submission" date="2020-08" db="EMBL/GenBank/DDBJ databases">
        <authorList>
            <person name="Liu C."/>
            <person name="Sun Q."/>
        </authorList>
    </citation>
    <scope>NUCLEOTIDE SEQUENCE [LARGE SCALE GENOMIC DNA]</scope>
    <source>
        <strain evidence="7 8">NSJ-4</strain>
    </source>
</reference>
<dbReference type="RefSeq" id="WP_021985417.1">
    <property type="nucleotide sequence ID" value="NZ_CP060632.1"/>
</dbReference>
<dbReference type="InterPro" id="IPR024923">
    <property type="entry name" value="PG_synth_SpoVB"/>
</dbReference>
<evidence type="ECO:0000256" key="2">
    <source>
        <dbReference type="ARBA" id="ARBA00022475"/>
    </source>
</evidence>
<feature type="transmembrane region" description="Helical" evidence="6">
    <location>
        <begin position="40"/>
        <end position="63"/>
    </location>
</feature>
<dbReference type="InterPro" id="IPR050833">
    <property type="entry name" value="Poly_Biosynth_Transport"/>
</dbReference>
<evidence type="ECO:0000313" key="8">
    <source>
        <dbReference type="Proteomes" id="UP000515819"/>
    </source>
</evidence>
<feature type="transmembrane region" description="Helical" evidence="6">
    <location>
        <begin position="126"/>
        <end position="146"/>
    </location>
</feature>
<evidence type="ECO:0000256" key="3">
    <source>
        <dbReference type="ARBA" id="ARBA00022692"/>
    </source>
</evidence>
<name>A0A7G9FJ11_9FIRM</name>
<keyword evidence="8" id="KW-1185">Reference proteome</keyword>
<keyword evidence="4 6" id="KW-1133">Transmembrane helix</keyword>
<dbReference type="Pfam" id="PF01943">
    <property type="entry name" value="Polysacc_synt"/>
    <property type="match status" value="1"/>
</dbReference>
<feature type="transmembrane region" description="Helical" evidence="6">
    <location>
        <begin position="365"/>
        <end position="386"/>
    </location>
</feature>
<evidence type="ECO:0000256" key="6">
    <source>
        <dbReference type="SAM" id="Phobius"/>
    </source>
</evidence>
<dbReference type="Pfam" id="PF01554">
    <property type="entry name" value="MatE"/>
    <property type="match status" value="1"/>
</dbReference>
<keyword evidence="5 6" id="KW-0472">Membrane</keyword>
<dbReference type="KEGG" id="wcp:H9Q76_07155"/>
<dbReference type="InterPro" id="IPR002528">
    <property type="entry name" value="MATE_fam"/>
</dbReference>
<gene>
    <name evidence="7" type="ORF">H9Q76_07155</name>
</gene>